<evidence type="ECO:0000313" key="5">
    <source>
        <dbReference type="EMBL" id="VDM57790.1"/>
    </source>
</evidence>
<feature type="domain" description="SMB" evidence="4">
    <location>
        <begin position="10"/>
        <end position="35"/>
    </location>
</feature>
<dbReference type="InterPro" id="IPR056801">
    <property type="entry name" value="SBSPON_C"/>
</dbReference>
<evidence type="ECO:0000259" key="4">
    <source>
        <dbReference type="PROSITE" id="PS50958"/>
    </source>
</evidence>
<dbReference type="PROSITE" id="PS50092">
    <property type="entry name" value="TSP1"/>
    <property type="match status" value="1"/>
</dbReference>
<keyword evidence="2" id="KW-1015">Disulfide bond</keyword>
<dbReference type="InterPro" id="IPR000884">
    <property type="entry name" value="TSP1_rpt"/>
</dbReference>
<reference evidence="7" key="1">
    <citation type="submission" date="2017-02" db="UniProtKB">
        <authorList>
            <consortium name="WormBaseParasite"/>
        </authorList>
    </citation>
    <scope>IDENTIFICATION</scope>
</reference>
<dbReference type="OrthoDB" id="98591at2759"/>
<dbReference type="WBParaSite" id="ACOC_0000620401-mRNA-1">
    <property type="protein sequence ID" value="ACOC_0000620401-mRNA-1"/>
    <property type="gene ID" value="ACOC_0000620401"/>
</dbReference>
<reference evidence="5 6" key="2">
    <citation type="submission" date="2018-11" db="EMBL/GenBank/DDBJ databases">
        <authorList>
            <consortium name="Pathogen Informatics"/>
        </authorList>
    </citation>
    <scope>NUCLEOTIDE SEQUENCE [LARGE SCALE GENOMIC DNA]</scope>
    <source>
        <strain evidence="5 6">Costa Rica</strain>
    </source>
</reference>
<evidence type="ECO:0000256" key="1">
    <source>
        <dbReference type="ARBA" id="ARBA00022729"/>
    </source>
</evidence>
<evidence type="ECO:0000256" key="3">
    <source>
        <dbReference type="ARBA" id="ARBA00023180"/>
    </source>
</evidence>
<dbReference type="Gene3D" id="2.20.100.10">
    <property type="entry name" value="Thrombospondin type-1 (TSP1) repeat"/>
    <property type="match status" value="1"/>
</dbReference>
<sequence length="210" mass="24095">MYLEAPPTSCYCDDSCTTLGDCCPDYAVVCPPQECVVSNWGEWEGCVADDGICGLGVEQRVRHVTQQSARGGTPCPPLKEMRTCFKLCSKRRSLDDITTVALLLDYRHNETRSKKSRNNIYWDMPSVYEKLKQTTSYCVKYKIGWVNRNCWHKQITMRLYRCASDLEDGEQGFWKLIGPKSCNGIWTRISRDDNCHCGRNHTELDPFLLV</sequence>
<dbReference type="InterPro" id="IPR036024">
    <property type="entry name" value="Somatomedin_B-like_dom_sf"/>
</dbReference>
<dbReference type="PROSITE" id="PS50958">
    <property type="entry name" value="SMB_2"/>
    <property type="match status" value="1"/>
</dbReference>
<evidence type="ECO:0000313" key="7">
    <source>
        <dbReference type="WBParaSite" id="ACOC_0000620401-mRNA-1"/>
    </source>
</evidence>
<dbReference type="EMBL" id="UYYA01003927">
    <property type="protein sequence ID" value="VDM57790.1"/>
    <property type="molecule type" value="Genomic_DNA"/>
</dbReference>
<dbReference type="SUPFAM" id="SSF82895">
    <property type="entry name" value="TSP-1 type 1 repeat"/>
    <property type="match status" value="1"/>
</dbReference>
<dbReference type="AlphaFoldDB" id="A0A0R3PMQ2"/>
<dbReference type="PANTHER" id="PTHR20920:SF5">
    <property type="entry name" value="SMB DOMAIN-CONTAINING PROTEIN"/>
    <property type="match status" value="1"/>
</dbReference>
<dbReference type="InterPro" id="IPR001212">
    <property type="entry name" value="Somatomedin_B_dom"/>
</dbReference>
<keyword evidence="1" id="KW-0732">Signal</keyword>
<dbReference type="SMART" id="SM00209">
    <property type="entry name" value="TSP1"/>
    <property type="match status" value="1"/>
</dbReference>
<dbReference type="InterPro" id="IPR039942">
    <property type="entry name" value="SBSPO"/>
</dbReference>
<dbReference type="Gene3D" id="4.10.410.20">
    <property type="match status" value="1"/>
</dbReference>
<dbReference type="SUPFAM" id="SSF90188">
    <property type="entry name" value="Somatomedin B domain"/>
    <property type="match status" value="1"/>
</dbReference>
<dbReference type="InterPro" id="IPR044004">
    <property type="entry name" value="TSP1_spondin_dom"/>
</dbReference>
<keyword evidence="3" id="KW-0325">Glycoprotein</keyword>
<dbReference type="Proteomes" id="UP000267027">
    <property type="component" value="Unassembled WGS sequence"/>
</dbReference>
<protein>
    <submittedName>
        <fullName evidence="7">SMB domain-containing protein</fullName>
    </submittedName>
</protein>
<dbReference type="Pfam" id="PF25031">
    <property type="entry name" value="SBSPON_C"/>
    <property type="match status" value="1"/>
</dbReference>
<evidence type="ECO:0000256" key="2">
    <source>
        <dbReference type="ARBA" id="ARBA00023157"/>
    </source>
</evidence>
<evidence type="ECO:0000313" key="6">
    <source>
        <dbReference type="Proteomes" id="UP000267027"/>
    </source>
</evidence>
<dbReference type="InterPro" id="IPR036383">
    <property type="entry name" value="TSP1_rpt_sf"/>
</dbReference>
<accession>A0A0R3PMQ2</accession>
<dbReference type="STRING" id="334426.A0A0R3PMQ2"/>
<dbReference type="Pfam" id="PF01033">
    <property type="entry name" value="Somatomedin_B"/>
    <property type="match status" value="1"/>
</dbReference>
<proteinExistence type="predicted"/>
<gene>
    <name evidence="5" type="ORF">ACOC_LOCUS6205</name>
</gene>
<dbReference type="PANTHER" id="PTHR20920">
    <property type="entry name" value="RPE-SPONDIN"/>
    <property type="match status" value="1"/>
</dbReference>
<organism evidence="7">
    <name type="scientific">Angiostrongylus costaricensis</name>
    <name type="common">Nematode worm</name>
    <dbReference type="NCBI Taxonomy" id="334426"/>
    <lineage>
        <taxon>Eukaryota</taxon>
        <taxon>Metazoa</taxon>
        <taxon>Ecdysozoa</taxon>
        <taxon>Nematoda</taxon>
        <taxon>Chromadorea</taxon>
        <taxon>Rhabditida</taxon>
        <taxon>Rhabditina</taxon>
        <taxon>Rhabditomorpha</taxon>
        <taxon>Strongyloidea</taxon>
        <taxon>Metastrongylidae</taxon>
        <taxon>Angiostrongylus</taxon>
    </lineage>
</organism>
<dbReference type="PROSITE" id="PS00524">
    <property type="entry name" value="SMB_1"/>
    <property type="match status" value="1"/>
</dbReference>
<name>A0A0R3PMQ2_ANGCS</name>
<dbReference type="Pfam" id="PF19028">
    <property type="entry name" value="TSP1_spondin"/>
    <property type="match status" value="1"/>
</dbReference>
<keyword evidence="6" id="KW-1185">Reference proteome</keyword>